<feature type="domain" description="HTH cro/C1-type" evidence="1">
    <location>
        <begin position="22"/>
        <end position="54"/>
    </location>
</feature>
<organism evidence="2 3">
    <name type="scientific">Isoptericola luteus</name>
    <dbReference type="NCBI Taxonomy" id="2879484"/>
    <lineage>
        <taxon>Bacteria</taxon>
        <taxon>Bacillati</taxon>
        <taxon>Actinomycetota</taxon>
        <taxon>Actinomycetes</taxon>
        <taxon>Micrococcales</taxon>
        <taxon>Promicromonosporaceae</taxon>
        <taxon>Isoptericola</taxon>
    </lineage>
</organism>
<name>A0ABS7ZJ09_9MICO</name>
<dbReference type="RefSeq" id="WP_225566266.1">
    <property type="nucleotide sequence ID" value="NZ_JAIXCQ010000010.1"/>
</dbReference>
<dbReference type="PROSITE" id="PS50943">
    <property type="entry name" value="HTH_CROC1"/>
    <property type="match status" value="1"/>
</dbReference>
<gene>
    <name evidence="2" type="ORF">LEP48_14265</name>
</gene>
<dbReference type="InterPro" id="IPR001387">
    <property type="entry name" value="Cro/C1-type_HTH"/>
</dbReference>
<dbReference type="SMART" id="SM00530">
    <property type="entry name" value="HTH_XRE"/>
    <property type="match status" value="1"/>
</dbReference>
<dbReference type="Proteomes" id="UP001319870">
    <property type="component" value="Unassembled WGS sequence"/>
</dbReference>
<evidence type="ECO:0000259" key="1">
    <source>
        <dbReference type="PROSITE" id="PS50943"/>
    </source>
</evidence>
<dbReference type="CDD" id="cd00093">
    <property type="entry name" value="HTH_XRE"/>
    <property type="match status" value="1"/>
</dbReference>
<comment type="caution">
    <text evidence="2">The sequence shown here is derived from an EMBL/GenBank/DDBJ whole genome shotgun (WGS) entry which is preliminary data.</text>
</comment>
<dbReference type="Gene3D" id="1.10.260.40">
    <property type="entry name" value="lambda repressor-like DNA-binding domains"/>
    <property type="match status" value="1"/>
</dbReference>
<dbReference type="Pfam" id="PF13560">
    <property type="entry name" value="HTH_31"/>
    <property type="match status" value="1"/>
</dbReference>
<evidence type="ECO:0000313" key="3">
    <source>
        <dbReference type="Proteomes" id="UP001319870"/>
    </source>
</evidence>
<dbReference type="InterPro" id="IPR010982">
    <property type="entry name" value="Lambda_DNA-bd_dom_sf"/>
</dbReference>
<accession>A0ABS7ZJ09</accession>
<protein>
    <submittedName>
        <fullName evidence="2">Helix-turn-helix domain-containing protein</fullName>
    </submittedName>
</protein>
<keyword evidence="3" id="KW-1185">Reference proteome</keyword>
<dbReference type="SUPFAM" id="SSF47413">
    <property type="entry name" value="lambda repressor-like DNA-binding domains"/>
    <property type="match status" value="1"/>
</dbReference>
<evidence type="ECO:0000313" key="2">
    <source>
        <dbReference type="EMBL" id="MCA5894502.1"/>
    </source>
</evidence>
<dbReference type="EMBL" id="JAIXCQ010000010">
    <property type="protein sequence ID" value="MCA5894502.1"/>
    <property type="molecule type" value="Genomic_DNA"/>
</dbReference>
<sequence>MKRHRSYLPQTHAALRALGGEIAIARRELGWSAAELADRLGSSPGLVGRIERGEPGTAVGTVLEAAVLCGVPLFGVEARELGSVASRVIDKLALLPQRVRRHDIEVPDDF</sequence>
<proteinExistence type="predicted"/>
<reference evidence="2 3" key="1">
    <citation type="submission" date="2021-09" db="EMBL/GenBank/DDBJ databases">
        <title>Isoptericola luteus sp. nov., a novel bacterium isolated from Harbin, the capital city of Heilongjiang province.</title>
        <authorList>
            <person name="Li J."/>
        </authorList>
    </citation>
    <scope>NUCLEOTIDE SEQUENCE [LARGE SCALE GENOMIC DNA]</scope>
    <source>
        <strain evidence="2 3">NEAU-Y5</strain>
    </source>
</reference>